<proteinExistence type="predicted"/>
<organism evidence="2 3">
    <name type="scientific">Fulvimonas soli</name>
    <dbReference type="NCBI Taxonomy" id="155197"/>
    <lineage>
        <taxon>Bacteria</taxon>
        <taxon>Pseudomonadati</taxon>
        <taxon>Pseudomonadota</taxon>
        <taxon>Gammaproteobacteria</taxon>
        <taxon>Lysobacterales</taxon>
        <taxon>Rhodanobacteraceae</taxon>
        <taxon>Fulvimonas</taxon>
    </lineage>
</organism>
<comment type="caution">
    <text evidence="2">The sequence shown here is derived from an EMBL/GenBank/DDBJ whole genome shotgun (WGS) entry which is preliminary data.</text>
</comment>
<keyword evidence="3" id="KW-1185">Reference proteome</keyword>
<dbReference type="EMBL" id="QGHC01000001">
    <property type="protein sequence ID" value="PWK92697.1"/>
    <property type="molecule type" value="Genomic_DNA"/>
</dbReference>
<keyword evidence="1" id="KW-0732">Signal</keyword>
<evidence type="ECO:0000313" key="2">
    <source>
        <dbReference type="EMBL" id="PWK92697.1"/>
    </source>
</evidence>
<dbReference type="OrthoDB" id="9779968at2"/>
<evidence type="ECO:0000256" key="1">
    <source>
        <dbReference type="SAM" id="SignalP"/>
    </source>
</evidence>
<sequence length="402" mass="43725">MNRRQFLRNAALAAAALPTLSFSSRLFAAPAGSPRLLFVFLRGGYDCNNLLVPYASGFYYEARPTLAIARPDPNDANSAIALDAHWGLNPALRDSIHPLWQKKQVAFVPFAGTDDLSRSHFETQDNIERGQPGQAGDYRSGFLARLSTVLTGVPAIAFTNNLPLSFQGSPRDVPNISLKGDPKARFDERQSAILAGMYRGTPLADAASDGLALRRSVSMDLQNLEEEMVRASRGAPSASSFATETRRIAALMRDRYRLGFVDVGGWDTHVNQGGAVGQLSSNLRNLGDGLAAYADALGEAWNDTVVVVVSEFGRTFRENGDRGTDHGHGTVHWVLGGRINGGRVAGEQVAVAQPSLLQDRDYPVLNNYRDVYAGLFGRLWGLGRDQLQTVFPQARPRDLQLA</sequence>
<dbReference type="Proteomes" id="UP000245812">
    <property type="component" value="Unassembled WGS sequence"/>
</dbReference>
<dbReference type="PANTHER" id="PTHR43737">
    <property type="entry name" value="BLL7424 PROTEIN"/>
    <property type="match status" value="1"/>
</dbReference>
<dbReference type="PROSITE" id="PS51318">
    <property type="entry name" value="TAT"/>
    <property type="match status" value="1"/>
</dbReference>
<protein>
    <submittedName>
        <fullName evidence="2">Uncharacterized protein (DUF1501 family)</fullName>
    </submittedName>
</protein>
<dbReference type="PANTHER" id="PTHR43737:SF1">
    <property type="entry name" value="DUF1501 DOMAIN-CONTAINING PROTEIN"/>
    <property type="match status" value="1"/>
</dbReference>
<name>A0A316IGL5_9GAMM</name>
<reference evidence="2 3" key="1">
    <citation type="submission" date="2018-05" db="EMBL/GenBank/DDBJ databases">
        <title>Genomic Encyclopedia of Type Strains, Phase IV (KMG-IV): sequencing the most valuable type-strain genomes for metagenomic binning, comparative biology and taxonomic classification.</title>
        <authorList>
            <person name="Goeker M."/>
        </authorList>
    </citation>
    <scope>NUCLEOTIDE SEQUENCE [LARGE SCALE GENOMIC DNA]</scope>
    <source>
        <strain evidence="2 3">DSM 14263</strain>
    </source>
</reference>
<dbReference type="InterPro" id="IPR010869">
    <property type="entry name" value="DUF1501"/>
</dbReference>
<dbReference type="Pfam" id="PF07394">
    <property type="entry name" value="DUF1501"/>
    <property type="match status" value="1"/>
</dbReference>
<feature type="signal peptide" evidence="1">
    <location>
        <begin position="1"/>
        <end position="28"/>
    </location>
</feature>
<feature type="chain" id="PRO_5016382479" evidence="1">
    <location>
        <begin position="29"/>
        <end position="402"/>
    </location>
</feature>
<evidence type="ECO:0000313" key="3">
    <source>
        <dbReference type="Proteomes" id="UP000245812"/>
    </source>
</evidence>
<accession>A0A316IGL5</accession>
<dbReference type="InterPro" id="IPR006311">
    <property type="entry name" value="TAT_signal"/>
</dbReference>
<dbReference type="RefSeq" id="WP_109721757.1">
    <property type="nucleotide sequence ID" value="NZ_MSZV01000017.1"/>
</dbReference>
<dbReference type="AlphaFoldDB" id="A0A316IGL5"/>
<gene>
    <name evidence="2" type="ORF">C7456_10129</name>
</gene>